<evidence type="ECO:0000313" key="3">
    <source>
        <dbReference type="Proteomes" id="UP000533306"/>
    </source>
</evidence>
<name>A0A7W9VW43_9HYPH</name>
<feature type="domain" description="AB hydrolase-1" evidence="1">
    <location>
        <begin position="16"/>
        <end position="243"/>
    </location>
</feature>
<comment type="caution">
    <text evidence="2">The sequence shown here is derived from an EMBL/GenBank/DDBJ whole genome shotgun (WGS) entry which is preliminary data.</text>
</comment>
<dbReference type="InterPro" id="IPR050266">
    <property type="entry name" value="AB_hydrolase_sf"/>
</dbReference>
<dbReference type="EMBL" id="JACHEU010000006">
    <property type="protein sequence ID" value="MBB6014554.1"/>
    <property type="molecule type" value="Genomic_DNA"/>
</dbReference>
<dbReference type="RefSeq" id="WP_183832798.1">
    <property type="nucleotide sequence ID" value="NZ_JACHEU010000006.1"/>
</dbReference>
<accession>A0A7W9VW43</accession>
<evidence type="ECO:0000313" key="2">
    <source>
        <dbReference type="EMBL" id="MBB6014554.1"/>
    </source>
</evidence>
<reference evidence="2 3" key="1">
    <citation type="submission" date="2020-08" db="EMBL/GenBank/DDBJ databases">
        <title>Genomic Encyclopedia of Type Strains, Phase IV (KMG-IV): sequencing the most valuable type-strain genomes for metagenomic binning, comparative biology and taxonomic classification.</title>
        <authorList>
            <person name="Goeker M."/>
        </authorList>
    </citation>
    <scope>NUCLEOTIDE SEQUENCE [LARGE SCALE GENOMIC DNA]</scope>
    <source>
        <strain evidence="2 3">DSM 11099</strain>
    </source>
</reference>
<dbReference type="PRINTS" id="PR00111">
    <property type="entry name" value="ABHYDROLASE"/>
</dbReference>
<dbReference type="InterPro" id="IPR000073">
    <property type="entry name" value="AB_hydrolase_1"/>
</dbReference>
<gene>
    <name evidence="2" type="ORF">HNR59_003949</name>
</gene>
<dbReference type="InterPro" id="IPR029058">
    <property type="entry name" value="AB_hydrolase_fold"/>
</dbReference>
<dbReference type="Gene3D" id="3.40.50.1820">
    <property type="entry name" value="alpha/beta hydrolase"/>
    <property type="match status" value="1"/>
</dbReference>
<dbReference type="PANTHER" id="PTHR43798:SF33">
    <property type="entry name" value="HYDROLASE, PUTATIVE (AFU_ORTHOLOGUE AFUA_2G14860)-RELATED"/>
    <property type="match status" value="1"/>
</dbReference>
<dbReference type="InterPro" id="IPR000639">
    <property type="entry name" value="Epox_hydrolase-like"/>
</dbReference>
<dbReference type="Pfam" id="PF00561">
    <property type="entry name" value="Abhydrolase_1"/>
    <property type="match status" value="1"/>
</dbReference>
<dbReference type="SUPFAM" id="SSF53474">
    <property type="entry name" value="alpha/beta-Hydrolases"/>
    <property type="match status" value="1"/>
</dbReference>
<sequence length="261" mass="28380">MTSLPVYRARGSGPTTVFLLHGAYGDGRYFDDLANSLAVAGYRVVDWDAPGYGDSPRVEPATIEAFADAAQAMIRAEASATNVVLGHSMGALIGPRLTNMEDRVNGLILSAGSMGIPNRSPEDRALFLEERLTPLERGMSVQDYARPLITHMMAPGASGPLVDRVFEVVLSMRTDTFRTSLNALTLYDGRVALEALKKPVLMIAGEHDPACPAEGMRLMHEAAPHSEFEILQGVGHYGFAERPEAYKALVLGWLSRYFPSR</sequence>
<dbReference type="PANTHER" id="PTHR43798">
    <property type="entry name" value="MONOACYLGLYCEROL LIPASE"/>
    <property type="match status" value="1"/>
</dbReference>
<proteinExistence type="predicted"/>
<dbReference type="PRINTS" id="PR00412">
    <property type="entry name" value="EPOXHYDRLASE"/>
</dbReference>
<keyword evidence="3" id="KW-1185">Reference proteome</keyword>
<organism evidence="2 3">
    <name type="scientific">Aquamicrobium lusatiense</name>
    <dbReference type="NCBI Taxonomy" id="89772"/>
    <lineage>
        <taxon>Bacteria</taxon>
        <taxon>Pseudomonadati</taxon>
        <taxon>Pseudomonadota</taxon>
        <taxon>Alphaproteobacteria</taxon>
        <taxon>Hyphomicrobiales</taxon>
        <taxon>Phyllobacteriaceae</taxon>
        <taxon>Aquamicrobium</taxon>
    </lineage>
</organism>
<dbReference type="AlphaFoldDB" id="A0A7W9VW43"/>
<dbReference type="GO" id="GO:0003824">
    <property type="term" value="F:catalytic activity"/>
    <property type="evidence" value="ECO:0007669"/>
    <property type="project" value="InterPro"/>
</dbReference>
<dbReference type="GO" id="GO:0016020">
    <property type="term" value="C:membrane"/>
    <property type="evidence" value="ECO:0007669"/>
    <property type="project" value="TreeGrafter"/>
</dbReference>
<protein>
    <submittedName>
        <fullName evidence="2">Pimeloyl-ACP methyl ester carboxylesterase</fullName>
    </submittedName>
</protein>
<evidence type="ECO:0000259" key="1">
    <source>
        <dbReference type="Pfam" id="PF00561"/>
    </source>
</evidence>
<dbReference type="Proteomes" id="UP000533306">
    <property type="component" value="Unassembled WGS sequence"/>
</dbReference>